<evidence type="ECO:0000313" key="1">
    <source>
        <dbReference type="EMBL" id="QRC94961.1"/>
    </source>
</evidence>
<accession>A0A7U2EXJ8</accession>
<reference evidence="2" key="1">
    <citation type="journal article" date="2021" name="BMC Genomics">
        <title>Chromosome-level genome assembly and manually-curated proteome of model necrotroph Parastagonospora nodorum Sn15 reveals a genome-wide trove of candidate effector homologs, and redundancy of virulence-related functions within an accessory chromosome.</title>
        <authorList>
            <person name="Bertazzoni S."/>
            <person name="Jones D.A.B."/>
            <person name="Phan H.T."/>
            <person name="Tan K.-C."/>
            <person name="Hane J.K."/>
        </authorList>
    </citation>
    <scope>NUCLEOTIDE SEQUENCE [LARGE SCALE GENOMIC DNA]</scope>
    <source>
        <strain evidence="2">SN15 / ATCC MYA-4574 / FGSC 10173)</strain>
    </source>
</reference>
<organism evidence="1 2">
    <name type="scientific">Phaeosphaeria nodorum (strain SN15 / ATCC MYA-4574 / FGSC 10173)</name>
    <name type="common">Glume blotch fungus</name>
    <name type="synonym">Parastagonospora nodorum</name>
    <dbReference type="NCBI Taxonomy" id="321614"/>
    <lineage>
        <taxon>Eukaryota</taxon>
        <taxon>Fungi</taxon>
        <taxon>Dikarya</taxon>
        <taxon>Ascomycota</taxon>
        <taxon>Pezizomycotina</taxon>
        <taxon>Dothideomycetes</taxon>
        <taxon>Pleosporomycetidae</taxon>
        <taxon>Pleosporales</taxon>
        <taxon>Pleosporineae</taxon>
        <taxon>Phaeosphaeriaceae</taxon>
        <taxon>Parastagonospora</taxon>
    </lineage>
</organism>
<name>A0A7U2EXJ8_PHANO</name>
<sequence length="54" mass="6052">MNSSRSLNLQSQVVDAVGAREAIDIKERSENDLISNLPVWTIKIGDNKTFCCDR</sequence>
<dbReference type="AlphaFoldDB" id="A0A7U2EXJ8"/>
<gene>
    <name evidence="1" type="ORF">JI435_406610</name>
</gene>
<dbReference type="VEuPathDB" id="FungiDB:JI435_406610"/>
<protein>
    <submittedName>
        <fullName evidence="1">Uncharacterized protein</fullName>
    </submittedName>
</protein>
<evidence type="ECO:0000313" key="2">
    <source>
        <dbReference type="Proteomes" id="UP000663193"/>
    </source>
</evidence>
<dbReference type="Proteomes" id="UP000663193">
    <property type="component" value="Chromosome 5"/>
</dbReference>
<keyword evidence="2" id="KW-1185">Reference proteome</keyword>
<proteinExistence type="predicted"/>
<dbReference type="EMBL" id="CP069027">
    <property type="protein sequence ID" value="QRC94961.1"/>
    <property type="molecule type" value="Genomic_DNA"/>
</dbReference>